<dbReference type="Gene3D" id="3.10.100.10">
    <property type="entry name" value="Mannose-Binding Protein A, subunit A"/>
    <property type="match status" value="1"/>
</dbReference>
<feature type="non-terminal residue" evidence="2">
    <location>
        <position position="1"/>
    </location>
</feature>
<sequence length="124" mass="13718">YGDKAYTLVLQQANFDEAEAYCRSLSGGHLASVHSADEWSFINRFLTENGNLGWVWFGLTDRVSEGSFQWTDGSPVGFTAWDAGEPNNQPGDGDSVFIKLQNGARVWKDGDQMGRYKLLCKSSA</sequence>
<accession>R7UY35</accession>
<dbReference type="InterPro" id="IPR016187">
    <property type="entry name" value="CTDL_fold"/>
</dbReference>
<evidence type="ECO:0000313" key="2">
    <source>
        <dbReference type="EMBL" id="ELU11204.1"/>
    </source>
</evidence>
<dbReference type="SUPFAM" id="SSF56436">
    <property type="entry name" value="C-type lectin-like"/>
    <property type="match status" value="1"/>
</dbReference>
<dbReference type="EnsemblMetazoa" id="CapteT86677">
    <property type="protein sequence ID" value="CapteP86677"/>
    <property type="gene ID" value="CapteG86677"/>
</dbReference>
<dbReference type="Proteomes" id="UP000014760">
    <property type="component" value="Unassembled WGS sequence"/>
</dbReference>
<dbReference type="PANTHER" id="PTHR22803">
    <property type="entry name" value="MANNOSE, PHOSPHOLIPASE, LECTIN RECEPTOR RELATED"/>
    <property type="match status" value="1"/>
</dbReference>
<proteinExistence type="predicted"/>
<reference evidence="2 4" key="2">
    <citation type="journal article" date="2013" name="Nature">
        <title>Insights into bilaterian evolution from three spiralian genomes.</title>
        <authorList>
            <person name="Simakov O."/>
            <person name="Marletaz F."/>
            <person name="Cho S.J."/>
            <person name="Edsinger-Gonzales E."/>
            <person name="Havlak P."/>
            <person name="Hellsten U."/>
            <person name="Kuo D.H."/>
            <person name="Larsson T."/>
            <person name="Lv J."/>
            <person name="Arendt D."/>
            <person name="Savage R."/>
            <person name="Osoegawa K."/>
            <person name="de Jong P."/>
            <person name="Grimwood J."/>
            <person name="Chapman J.A."/>
            <person name="Shapiro H."/>
            <person name="Aerts A."/>
            <person name="Otillar R.P."/>
            <person name="Terry A.Y."/>
            <person name="Boore J.L."/>
            <person name="Grigoriev I.V."/>
            <person name="Lindberg D.R."/>
            <person name="Seaver E.C."/>
            <person name="Weisblat D.A."/>
            <person name="Putnam N.H."/>
            <person name="Rokhsar D.S."/>
        </authorList>
    </citation>
    <scope>NUCLEOTIDE SEQUENCE</scope>
    <source>
        <strain evidence="2 4">I ESC-2004</strain>
    </source>
</reference>
<organism evidence="2">
    <name type="scientific">Capitella teleta</name>
    <name type="common">Polychaete worm</name>
    <dbReference type="NCBI Taxonomy" id="283909"/>
    <lineage>
        <taxon>Eukaryota</taxon>
        <taxon>Metazoa</taxon>
        <taxon>Spiralia</taxon>
        <taxon>Lophotrochozoa</taxon>
        <taxon>Annelida</taxon>
        <taxon>Polychaeta</taxon>
        <taxon>Sedentaria</taxon>
        <taxon>Scolecida</taxon>
        <taxon>Capitellidae</taxon>
        <taxon>Capitella</taxon>
    </lineage>
</organism>
<dbReference type="InterPro" id="IPR001304">
    <property type="entry name" value="C-type_lectin-like"/>
</dbReference>
<dbReference type="HOGENOM" id="CLU_049894_10_3_1"/>
<dbReference type="SMART" id="SM00034">
    <property type="entry name" value="CLECT"/>
    <property type="match status" value="1"/>
</dbReference>
<evidence type="ECO:0000313" key="4">
    <source>
        <dbReference type="Proteomes" id="UP000014760"/>
    </source>
</evidence>
<dbReference type="PRINTS" id="PR00770">
    <property type="entry name" value="EMAJORBASICP"/>
</dbReference>
<dbReference type="InterPro" id="IPR016186">
    <property type="entry name" value="C-type_lectin-like/link_sf"/>
</dbReference>
<dbReference type="EMBL" id="KB296869">
    <property type="protein sequence ID" value="ELU11204.1"/>
    <property type="molecule type" value="Genomic_DNA"/>
</dbReference>
<protein>
    <recommendedName>
        <fullName evidence="1">C-type lectin domain-containing protein</fullName>
    </recommendedName>
</protein>
<dbReference type="OrthoDB" id="6110161at2759"/>
<dbReference type="InterPro" id="IPR050111">
    <property type="entry name" value="C-type_lectin/snaclec_domain"/>
</dbReference>
<dbReference type="STRING" id="283909.R7UY35"/>
<reference evidence="3" key="3">
    <citation type="submission" date="2015-06" db="UniProtKB">
        <authorList>
            <consortium name="EnsemblMetazoa"/>
        </authorList>
    </citation>
    <scope>IDENTIFICATION</scope>
</reference>
<dbReference type="Pfam" id="PF00059">
    <property type="entry name" value="Lectin_C"/>
    <property type="match status" value="1"/>
</dbReference>
<keyword evidence="4" id="KW-1185">Reference proteome</keyword>
<evidence type="ECO:0000259" key="1">
    <source>
        <dbReference type="PROSITE" id="PS50041"/>
    </source>
</evidence>
<dbReference type="PROSITE" id="PS50041">
    <property type="entry name" value="C_TYPE_LECTIN_2"/>
    <property type="match status" value="1"/>
</dbReference>
<feature type="domain" description="C-type lectin" evidence="1">
    <location>
        <begin position="1"/>
        <end position="121"/>
    </location>
</feature>
<evidence type="ECO:0000313" key="3">
    <source>
        <dbReference type="EnsemblMetazoa" id="CapteP86677"/>
    </source>
</evidence>
<dbReference type="GO" id="GO:0006955">
    <property type="term" value="P:immune response"/>
    <property type="evidence" value="ECO:0007669"/>
    <property type="project" value="InterPro"/>
</dbReference>
<dbReference type="InterPro" id="IPR002352">
    <property type="entry name" value="Eosinophil_major_basic"/>
</dbReference>
<gene>
    <name evidence="2" type="ORF">CAPTEDRAFT_86677</name>
</gene>
<feature type="non-terminal residue" evidence="2">
    <location>
        <position position="124"/>
    </location>
</feature>
<dbReference type="EMBL" id="AMQN01020217">
    <property type="status" value="NOT_ANNOTATED_CDS"/>
    <property type="molecule type" value="Genomic_DNA"/>
</dbReference>
<reference evidence="4" key="1">
    <citation type="submission" date="2012-12" db="EMBL/GenBank/DDBJ databases">
        <authorList>
            <person name="Hellsten U."/>
            <person name="Grimwood J."/>
            <person name="Chapman J.A."/>
            <person name="Shapiro H."/>
            <person name="Aerts A."/>
            <person name="Otillar R.P."/>
            <person name="Terry A.Y."/>
            <person name="Boore J.L."/>
            <person name="Simakov O."/>
            <person name="Marletaz F."/>
            <person name="Cho S.-J."/>
            <person name="Edsinger-Gonzales E."/>
            <person name="Havlak P."/>
            <person name="Kuo D.-H."/>
            <person name="Larsson T."/>
            <person name="Lv J."/>
            <person name="Arendt D."/>
            <person name="Savage R."/>
            <person name="Osoegawa K."/>
            <person name="de Jong P."/>
            <person name="Lindberg D.R."/>
            <person name="Seaver E.C."/>
            <person name="Weisblat D.A."/>
            <person name="Putnam N.H."/>
            <person name="Grigoriev I.V."/>
            <person name="Rokhsar D.S."/>
        </authorList>
    </citation>
    <scope>NUCLEOTIDE SEQUENCE</scope>
    <source>
        <strain evidence="4">I ESC-2004</strain>
    </source>
</reference>
<dbReference type="OMA" id="CDRNNAF"/>
<dbReference type="AlphaFoldDB" id="R7UY35"/>
<name>R7UY35_CAPTE</name>